<comment type="caution">
    <text evidence="9">The sequence shown here is derived from an EMBL/GenBank/DDBJ whole genome shotgun (WGS) entry which is preliminary data.</text>
</comment>
<dbReference type="EMBL" id="JAUSVX010000006">
    <property type="protein sequence ID" value="MDQ0470406.1"/>
    <property type="molecule type" value="Genomic_DNA"/>
</dbReference>
<keyword evidence="4" id="KW-0479">Metal-binding</keyword>
<evidence type="ECO:0000256" key="6">
    <source>
        <dbReference type="ARBA" id="ARBA00022842"/>
    </source>
</evidence>
<evidence type="ECO:0000256" key="2">
    <source>
        <dbReference type="ARBA" id="ARBA00022649"/>
    </source>
</evidence>
<name>A0ABU0J808_9HYPH</name>
<evidence type="ECO:0000313" key="9">
    <source>
        <dbReference type="EMBL" id="MDQ0470406.1"/>
    </source>
</evidence>
<dbReference type="InterPro" id="IPR050556">
    <property type="entry name" value="Type_II_TA_system_RNase"/>
</dbReference>
<dbReference type="InterPro" id="IPR029060">
    <property type="entry name" value="PIN-like_dom_sf"/>
</dbReference>
<evidence type="ECO:0000313" key="10">
    <source>
        <dbReference type="Proteomes" id="UP001242480"/>
    </source>
</evidence>
<keyword evidence="3" id="KW-0540">Nuclease</keyword>
<keyword evidence="2" id="KW-1277">Toxin-antitoxin system</keyword>
<organism evidence="9 10">
    <name type="scientific">Labrys wisconsinensis</name>
    <dbReference type="NCBI Taxonomy" id="425677"/>
    <lineage>
        <taxon>Bacteria</taxon>
        <taxon>Pseudomonadati</taxon>
        <taxon>Pseudomonadota</taxon>
        <taxon>Alphaproteobacteria</taxon>
        <taxon>Hyphomicrobiales</taxon>
        <taxon>Xanthobacteraceae</taxon>
        <taxon>Labrys</taxon>
    </lineage>
</organism>
<proteinExistence type="inferred from homology"/>
<dbReference type="Gene3D" id="3.40.50.1010">
    <property type="entry name" value="5'-nuclease"/>
    <property type="match status" value="1"/>
</dbReference>
<gene>
    <name evidence="9" type="ORF">QO011_003425</name>
</gene>
<keyword evidence="5" id="KW-0378">Hydrolase</keyword>
<keyword evidence="10" id="KW-1185">Reference proteome</keyword>
<evidence type="ECO:0000256" key="7">
    <source>
        <dbReference type="ARBA" id="ARBA00038093"/>
    </source>
</evidence>
<comment type="similarity">
    <text evidence="7">Belongs to the PINc/VapC protein family.</text>
</comment>
<dbReference type="InterPro" id="IPR002716">
    <property type="entry name" value="PIN_dom"/>
</dbReference>
<dbReference type="PANTHER" id="PTHR33653:SF1">
    <property type="entry name" value="RIBONUCLEASE VAPC2"/>
    <property type="match status" value="1"/>
</dbReference>
<feature type="domain" description="PIN" evidence="8">
    <location>
        <begin position="30"/>
        <end position="124"/>
    </location>
</feature>
<protein>
    <submittedName>
        <fullName evidence="9">Nucleic acid-binding protein</fullName>
    </submittedName>
</protein>
<reference evidence="9 10" key="1">
    <citation type="submission" date="2023-07" db="EMBL/GenBank/DDBJ databases">
        <title>Genomic Encyclopedia of Type Strains, Phase IV (KMG-IV): sequencing the most valuable type-strain genomes for metagenomic binning, comparative biology and taxonomic classification.</title>
        <authorList>
            <person name="Goeker M."/>
        </authorList>
    </citation>
    <scope>NUCLEOTIDE SEQUENCE [LARGE SCALE GENOMIC DNA]</scope>
    <source>
        <strain evidence="9 10">DSM 19619</strain>
    </source>
</reference>
<sequence>MAARHQRDRILDGAERRAKRQGVGSSVDETCLFLSVLTLAEYDKGIANLADDDPRRRRYIAMRDALEAGFDGRILPLGDRAVRRWGEISGRVRRETGHPPPVIDMLLAATAMEAGLYLVSRNGKALRHSGAVVFDPWTDDMGAFPLSPLGRRRRAIDPD</sequence>
<dbReference type="Proteomes" id="UP001242480">
    <property type="component" value="Unassembled WGS sequence"/>
</dbReference>
<evidence type="ECO:0000256" key="4">
    <source>
        <dbReference type="ARBA" id="ARBA00022723"/>
    </source>
</evidence>
<dbReference type="PANTHER" id="PTHR33653">
    <property type="entry name" value="RIBONUCLEASE VAPC2"/>
    <property type="match status" value="1"/>
</dbReference>
<dbReference type="Pfam" id="PF01850">
    <property type="entry name" value="PIN"/>
    <property type="match status" value="1"/>
</dbReference>
<accession>A0ABU0J808</accession>
<evidence type="ECO:0000256" key="3">
    <source>
        <dbReference type="ARBA" id="ARBA00022722"/>
    </source>
</evidence>
<evidence type="ECO:0000259" key="8">
    <source>
        <dbReference type="Pfam" id="PF01850"/>
    </source>
</evidence>
<dbReference type="SUPFAM" id="SSF88723">
    <property type="entry name" value="PIN domain-like"/>
    <property type="match status" value="1"/>
</dbReference>
<comment type="cofactor">
    <cofactor evidence="1">
        <name>Mg(2+)</name>
        <dbReference type="ChEBI" id="CHEBI:18420"/>
    </cofactor>
</comment>
<evidence type="ECO:0000256" key="5">
    <source>
        <dbReference type="ARBA" id="ARBA00022801"/>
    </source>
</evidence>
<evidence type="ECO:0000256" key="1">
    <source>
        <dbReference type="ARBA" id="ARBA00001946"/>
    </source>
</evidence>
<keyword evidence="6" id="KW-0460">Magnesium</keyword>